<evidence type="ECO:0000256" key="1">
    <source>
        <dbReference type="ARBA" id="ARBA00004123"/>
    </source>
</evidence>
<evidence type="ECO:0000256" key="2">
    <source>
        <dbReference type="ARBA" id="ARBA00006991"/>
    </source>
</evidence>
<evidence type="ECO:0000256" key="3">
    <source>
        <dbReference type="ARBA" id="ARBA00022723"/>
    </source>
</evidence>
<dbReference type="PANTHER" id="PTHR23235">
    <property type="entry name" value="KRUEPPEL-LIKE TRANSCRIPTION FACTOR"/>
    <property type="match status" value="1"/>
</dbReference>
<name>A0A672HS13_SALFA</name>
<evidence type="ECO:0000256" key="11">
    <source>
        <dbReference type="PROSITE-ProRule" id="PRU00042"/>
    </source>
</evidence>
<keyword evidence="15" id="KW-1185">Reference proteome</keyword>
<evidence type="ECO:0000256" key="9">
    <source>
        <dbReference type="ARBA" id="ARBA00023163"/>
    </source>
</evidence>
<reference evidence="14" key="1">
    <citation type="submission" date="2019-06" db="EMBL/GenBank/DDBJ databases">
        <authorList>
            <consortium name="Wellcome Sanger Institute Data Sharing"/>
        </authorList>
    </citation>
    <scope>NUCLEOTIDE SEQUENCE [LARGE SCALE GENOMIC DNA]</scope>
</reference>
<accession>A0A672HS13</accession>
<keyword evidence="7" id="KW-0805">Transcription regulation</keyword>
<dbReference type="FunFam" id="3.30.160.60:FF:002343">
    <property type="entry name" value="Zinc finger protein 33A"/>
    <property type="match status" value="1"/>
</dbReference>
<dbReference type="Ensembl" id="ENSSFAT00005032835.1">
    <property type="protein sequence ID" value="ENSSFAP00005031699.1"/>
    <property type="gene ID" value="ENSSFAG00005016063.1"/>
</dbReference>
<dbReference type="FunFam" id="3.30.160.60:FF:001506">
    <property type="entry name" value="Zinc finger protein"/>
    <property type="match status" value="1"/>
</dbReference>
<dbReference type="AlphaFoldDB" id="A0A672HS13"/>
<feature type="domain" description="C2H2-type" evidence="13">
    <location>
        <begin position="124"/>
        <end position="159"/>
    </location>
</feature>
<organism evidence="14 15">
    <name type="scientific">Salarias fasciatus</name>
    <name type="common">Jewelled blenny</name>
    <name type="synonym">Blennius fasciatus</name>
    <dbReference type="NCBI Taxonomy" id="181472"/>
    <lineage>
        <taxon>Eukaryota</taxon>
        <taxon>Metazoa</taxon>
        <taxon>Chordata</taxon>
        <taxon>Craniata</taxon>
        <taxon>Vertebrata</taxon>
        <taxon>Euteleostomi</taxon>
        <taxon>Actinopterygii</taxon>
        <taxon>Neopterygii</taxon>
        <taxon>Teleostei</taxon>
        <taxon>Neoteleostei</taxon>
        <taxon>Acanthomorphata</taxon>
        <taxon>Ovalentaria</taxon>
        <taxon>Blenniimorphae</taxon>
        <taxon>Blenniiformes</taxon>
        <taxon>Blennioidei</taxon>
        <taxon>Blenniidae</taxon>
        <taxon>Salariinae</taxon>
        <taxon>Salarias</taxon>
    </lineage>
</organism>
<comment type="similarity">
    <text evidence="2">Belongs to the krueppel C2H2-type zinc-finger protein family.</text>
</comment>
<keyword evidence="6" id="KW-0862">Zinc</keyword>
<dbReference type="PROSITE" id="PS50157">
    <property type="entry name" value="ZINC_FINGER_C2H2_2"/>
    <property type="match status" value="4"/>
</dbReference>
<dbReference type="GO" id="GO:0008270">
    <property type="term" value="F:zinc ion binding"/>
    <property type="evidence" value="ECO:0007669"/>
    <property type="project" value="UniProtKB-KW"/>
</dbReference>
<dbReference type="SUPFAM" id="SSF57667">
    <property type="entry name" value="beta-beta-alpha zinc fingers"/>
    <property type="match status" value="2"/>
</dbReference>
<keyword evidence="5 11" id="KW-0863">Zinc-finger</keyword>
<keyword evidence="8" id="KW-0238">DNA-binding</keyword>
<dbReference type="FunFam" id="3.30.160.60:FF:000690">
    <property type="entry name" value="Zinc finger protein 354C"/>
    <property type="match status" value="1"/>
</dbReference>
<dbReference type="PANTHER" id="PTHR23235:SF152">
    <property type="entry name" value="SI:DKEY-210J14.3"/>
    <property type="match status" value="1"/>
</dbReference>
<keyword evidence="9" id="KW-0804">Transcription</keyword>
<evidence type="ECO:0000313" key="15">
    <source>
        <dbReference type="Proteomes" id="UP000472267"/>
    </source>
</evidence>
<evidence type="ECO:0000256" key="10">
    <source>
        <dbReference type="ARBA" id="ARBA00023242"/>
    </source>
</evidence>
<evidence type="ECO:0000313" key="14">
    <source>
        <dbReference type="Ensembl" id="ENSSFAP00005031699.1"/>
    </source>
</evidence>
<proteinExistence type="inferred from homology"/>
<dbReference type="InterPro" id="IPR013087">
    <property type="entry name" value="Znf_C2H2_type"/>
</dbReference>
<keyword evidence="4" id="KW-0677">Repeat</keyword>
<evidence type="ECO:0000256" key="6">
    <source>
        <dbReference type="ARBA" id="ARBA00022833"/>
    </source>
</evidence>
<dbReference type="FunFam" id="3.30.160.60:FF:000478">
    <property type="entry name" value="Zinc finger protein 133"/>
    <property type="match status" value="1"/>
</dbReference>
<protein>
    <recommendedName>
        <fullName evidence="13">C2H2-type domain-containing protein</fullName>
    </recommendedName>
</protein>
<dbReference type="GO" id="GO:0000978">
    <property type="term" value="F:RNA polymerase II cis-regulatory region sequence-specific DNA binding"/>
    <property type="evidence" value="ECO:0007669"/>
    <property type="project" value="TreeGrafter"/>
</dbReference>
<dbReference type="GO" id="GO:0005634">
    <property type="term" value="C:nucleus"/>
    <property type="evidence" value="ECO:0007669"/>
    <property type="project" value="UniProtKB-SubCell"/>
</dbReference>
<keyword evidence="10" id="KW-0539">Nucleus</keyword>
<dbReference type="GO" id="GO:0000981">
    <property type="term" value="F:DNA-binding transcription factor activity, RNA polymerase II-specific"/>
    <property type="evidence" value="ECO:0007669"/>
    <property type="project" value="TreeGrafter"/>
</dbReference>
<dbReference type="Pfam" id="PF00096">
    <property type="entry name" value="zf-C2H2"/>
    <property type="match status" value="4"/>
</dbReference>
<evidence type="ECO:0000256" key="7">
    <source>
        <dbReference type="ARBA" id="ARBA00023015"/>
    </source>
</evidence>
<feature type="domain" description="C2H2-type" evidence="13">
    <location>
        <begin position="96"/>
        <end position="123"/>
    </location>
</feature>
<sequence length="172" mass="19173">MEFDPQPRVKEEPELPEITVRLEDEPLTEPFLSSCPDKPHACGVCGKSFSVQSSFLFHMRTHTGEKPHRCQVCGKSFTKQSYLLGHMRTHTGEKPHACATCGQSFSDKGNLLRHVRIHTGEKPYSCATCGKSFRQPSSLSCHRRAGVLFLKPTHTRSAAPRRGARLRSGDPS</sequence>
<feature type="domain" description="C2H2-type" evidence="13">
    <location>
        <begin position="40"/>
        <end position="67"/>
    </location>
</feature>
<dbReference type="InterPro" id="IPR036236">
    <property type="entry name" value="Znf_C2H2_sf"/>
</dbReference>
<evidence type="ECO:0000256" key="5">
    <source>
        <dbReference type="ARBA" id="ARBA00022771"/>
    </source>
</evidence>
<evidence type="ECO:0000256" key="12">
    <source>
        <dbReference type="SAM" id="MobiDB-lite"/>
    </source>
</evidence>
<dbReference type="Proteomes" id="UP000472267">
    <property type="component" value="Chromosome 20"/>
</dbReference>
<reference evidence="14" key="3">
    <citation type="submission" date="2025-09" db="UniProtKB">
        <authorList>
            <consortium name="Ensembl"/>
        </authorList>
    </citation>
    <scope>IDENTIFICATION</scope>
</reference>
<keyword evidence="3" id="KW-0479">Metal-binding</keyword>
<dbReference type="SMART" id="SM00355">
    <property type="entry name" value="ZnF_C2H2"/>
    <property type="match status" value="4"/>
</dbReference>
<evidence type="ECO:0000259" key="13">
    <source>
        <dbReference type="PROSITE" id="PS50157"/>
    </source>
</evidence>
<feature type="domain" description="C2H2-type" evidence="13">
    <location>
        <begin position="68"/>
        <end position="95"/>
    </location>
</feature>
<dbReference type="PROSITE" id="PS00028">
    <property type="entry name" value="ZINC_FINGER_C2H2_1"/>
    <property type="match status" value="3"/>
</dbReference>
<evidence type="ECO:0000256" key="8">
    <source>
        <dbReference type="ARBA" id="ARBA00023125"/>
    </source>
</evidence>
<evidence type="ECO:0000256" key="4">
    <source>
        <dbReference type="ARBA" id="ARBA00022737"/>
    </source>
</evidence>
<reference evidence="14" key="2">
    <citation type="submission" date="2025-08" db="UniProtKB">
        <authorList>
            <consortium name="Ensembl"/>
        </authorList>
    </citation>
    <scope>IDENTIFICATION</scope>
</reference>
<feature type="region of interest" description="Disordered" evidence="12">
    <location>
        <begin position="153"/>
        <end position="172"/>
    </location>
</feature>
<dbReference type="Gene3D" id="3.30.160.60">
    <property type="entry name" value="Classic Zinc Finger"/>
    <property type="match status" value="4"/>
</dbReference>
<comment type="subcellular location">
    <subcellularLocation>
        <location evidence="1">Nucleus</location>
    </subcellularLocation>
</comment>